<dbReference type="AlphaFoldDB" id="A0A8S9SIT0"/>
<proteinExistence type="predicted"/>
<evidence type="ECO:0000313" key="1">
    <source>
        <dbReference type="EMBL" id="KAF3600567.1"/>
    </source>
</evidence>
<gene>
    <name evidence="1" type="ORF">F2Q69_00035368</name>
</gene>
<dbReference type="Proteomes" id="UP000712600">
    <property type="component" value="Unassembled WGS sequence"/>
</dbReference>
<accession>A0A8S9SIT0</accession>
<protein>
    <submittedName>
        <fullName evidence="1">Uncharacterized protein</fullName>
    </submittedName>
</protein>
<dbReference type="EMBL" id="QGKX02000004">
    <property type="protein sequence ID" value="KAF3600567.1"/>
    <property type="molecule type" value="Genomic_DNA"/>
</dbReference>
<name>A0A8S9SIT0_BRACR</name>
<organism evidence="1 2">
    <name type="scientific">Brassica cretica</name>
    <name type="common">Mustard</name>
    <dbReference type="NCBI Taxonomy" id="69181"/>
    <lineage>
        <taxon>Eukaryota</taxon>
        <taxon>Viridiplantae</taxon>
        <taxon>Streptophyta</taxon>
        <taxon>Embryophyta</taxon>
        <taxon>Tracheophyta</taxon>
        <taxon>Spermatophyta</taxon>
        <taxon>Magnoliopsida</taxon>
        <taxon>eudicotyledons</taxon>
        <taxon>Gunneridae</taxon>
        <taxon>Pentapetalae</taxon>
        <taxon>rosids</taxon>
        <taxon>malvids</taxon>
        <taxon>Brassicales</taxon>
        <taxon>Brassicaceae</taxon>
        <taxon>Brassiceae</taxon>
        <taxon>Brassica</taxon>
    </lineage>
</organism>
<evidence type="ECO:0000313" key="2">
    <source>
        <dbReference type="Proteomes" id="UP000712600"/>
    </source>
</evidence>
<comment type="caution">
    <text evidence="1">The sequence shown here is derived from an EMBL/GenBank/DDBJ whole genome shotgun (WGS) entry which is preliminary data.</text>
</comment>
<sequence length="67" mass="7225">MLHRKLRQPCTCRQRATVGNCLRCLLPPSDTFCRAPPPPSAIICRAPPPPSTVAASLPTATGRRLTC</sequence>
<reference evidence="1" key="1">
    <citation type="submission" date="2019-12" db="EMBL/GenBank/DDBJ databases">
        <title>Genome sequencing and annotation of Brassica cretica.</title>
        <authorList>
            <person name="Studholme D.J."/>
            <person name="Sarris P."/>
        </authorList>
    </citation>
    <scope>NUCLEOTIDE SEQUENCE</scope>
    <source>
        <strain evidence="1">PFS-109/04</strain>
        <tissue evidence="1">Leaf</tissue>
    </source>
</reference>